<evidence type="ECO:0000259" key="5">
    <source>
        <dbReference type="Pfam" id="PF00891"/>
    </source>
</evidence>
<dbReference type="InterPro" id="IPR029063">
    <property type="entry name" value="SAM-dependent_MTases_sf"/>
</dbReference>
<dbReference type="PANTHER" id="PTHR43712">
    <property type="entry name" value="PUTATIVE (AFU_ORTHOLOGUE AFUA_4G14580)-RELATED"/>
    <property type="match status" value="1"/>
</dbReference>
<dbReference type="Gene3D" id="1.10.10.10">
    <property type="entry name" value="Winged helix-like DNA-binding domain superfamily/Winged helix DNA-binding domain"/>
    <property type="match status" value="1"/>
</dbReference>
<comment type="caution">
    <text evidence="7">The sequence shown here is derived from an EMBL/GenBank/DDBJ whole genome shotgun (WGS) entry which is preliminary data.</text>
</comment>
<dbReference type="InterPro" id="IPR016461">
    <property type="entry name" value="COMT-like"/>
</dbReference>
<evidence type="ECO:0000256" key="3">
    <source>
        <dbReference type="ARBA" id="ARBA00022691"/>
    </source>
</evidence>
<dbReference type="AlphaFoldDB" id="A0A4R6RVW1"/>
<name>A0A4R6RVW1_LABRH</name>
<dbReference type="InterPro" id="IPR036390">
    <property type="entry name" value="WH_DNA-bd_sf"/>
</dbReference>
<dbReference type="InterPro" id="IPR012967">
    <property type="entry name" value="COMT_dimerisation"/>
</dbReference>
<dbReference type="Gene3D" id="1.10.287.1350">
    <property type="match status" value="1"/>
</dbReference>
<organism evidence="7 8">
    <name type="scientific">Labedaea rhizosphaerae</name>
    <dbReference type="NCBI Taxonomy" id="598644"/>
    <lineage>
        <taxon>Bacteria</taxon>
        <taxon>Bacillati</taxon>
        <taxon>Actinomycetota</taxon>
        <taxon>Actinomycetes</taxon>
        <taxon>Pseudonocardiales</taxon>
        <taxon>Pseudonocardiaceae</taxon>
        <taxon>Labedaea</taxon>
    </lineage>
</organism>
<gene>
    <name evidence="7" type="ORF">EV186_109133</name>
</gene>
<evidence type="ECO:0000313" key="7">
    <source>
        <dbReference type="EMBL" id="TDP91141.1"/>
    </source>
</evidence>
<dbReference type="Gene3D" id="3.40.50.150">
    <property type="entry name" value="Vaccinia Virus protein VP39"/>
    <property type="match status" value="1"/>
</dbReference>
<feature type="active site" description="Proton acceptor" evidence="4">
    <location>
        <position position="256"/>
    </location>
</feature>
<dbReference type="Proteomes" id="UP000295444">
    <property type="component" value="Unassembled WGS sequence"/>
</dbReference>
<dbReference type="PANTHER" id="PTHR43712:SF2">
    <property type="entry name" value="O-METHYLTRANSFERASE CICE"/>
    <property type="match status" value="1"/>
</dbReference>
<dbReference type="InterPro" id="IPR001077">
    <property type="entry name" value="COMT_C"/>
</dbReference>
<dbReference type="InterPro" id="IPR036388">
    <property type="entry name" value="WH-like_DNA-bd_sf"/>
</dbReference>
<protein>
    <submittedName>
        <fullName evidence="7">O-methyltransferase</fullName>
    </submittedName>
</protein>
<keyword evidence="2 7" id="KW-0808">Transferase</keyword>
<accession>A0A4R6RVW1</accession>
<dbReference type="Pfam" id="PF00891">
    <property type="entry name" value="Methyltransf_2"/>
    <property type="match status" value="1"/>
</dbReference>
<sequence>MPCMTATADDAARDRSPWAIMAPVIDLVTPLTVRAAASLRVADHLTDGPVALDELARRCDADADALARMLRHLICHGVFAEPDHGMFALNDKAEFLHSDHPSGMRVSLDLDGFGGQMDLAFTGLLHTVHTGEPAWQKVFGLPFWEYLAANPKMGASFDAMMSSATEFVMDAVSAHDWSTARHVVDVGGGRGVLLAAILGTNPSLRGTLIDLPDTVDRGRQYLAEHGVGERAEVVGQSFFDPLPTGGDVYVVSSVLHDWNDEASIAILHRCAEAAGAGGRVLVLEQHSSEGDRSAFAEMDLRMLVLAGGRERSVEEYTALVTAAGLTVTGVHTTPMGQVAIECSVGSVPASADA</sequence>
<keyword evidence="8" id="KW-1185">Reference proteome</keyword>
<dbReference type="PROSITE" id="PS51683">
    <property type="entry name" value="SAM_OMT_II"/>
    <property type="match status" value="1"/>
</dbReference>
<evidence type="ECO:0000259" key="6">
    <source>
        <dbReference type="Pfam" id="PF08100"/>
    </source>
</evidence>
<dbReference type="GO" id="GO:0032259">
    <property type="term" value="P:methylation"/>
    <property type="evidence" value="ECO:0007669"/>
    <property type="project" value="UniProtKB-KW"/>
</dbReference>
<dbReference type="GO" id="GO:0008171">
    <property type="term" value="F:O-methyltransferase activity"/>
    <property type="evidence" value="ECO:0007669"/>
    <property type="project" value="InterPro"/>
</dbReference>
<dbReference type="GO" id="GO:0046983">
    <property type="term" value="F:protein dimerization activity"/>
    <property type="evidence" value="ECO:0007669"/>
    <property type="project" value="InterPro"/>
</dbReference>
<dbReference type="PIRSF" id="PIRSF005739">
    <property type="entry name" value="O-mtase"/>
    <property type="match status" value="1"/>
</dbReference>
<evidence type="ECO:0000256" key="2">
    <source>
        <dbReference type="ARBA" id="ARBA00022679"/>
    </source>
</evidence>
<keyword evidence="1 7" id="KW-0489">Methyltransferase</keyword>
<feature type="domain" description="O-methyltransferase dimerisation" evidence="6">
    <location>
        <begin position="30"/>
        <end position="97"/>
    </location>
</feature>
<feature type="domain" description="O-methyltransferase C-terminal" evidence="5">
    <location>
        <begin position="124"/>
        <end position="325"/>
    </location>
</feature>
<dbReference type="EMBL" id="SNXZ01000009">
    <property type="protein sequence ID" value="TDP91141.1"/>
    <property type="molecule type" value="Genomic_DNA"/>
</dbReference>
<reference evidence="7 8" key="1">
    <citation type="submission" date="2019-03" db="EMBL/GenBank/DDBJ databases">
        <title>Genomic Encyclopedia of Type Strains, Phase IV (KMG-IV): sequencing the most valuable type-strain genomes for metagenomic binning, comparative biology and taxonomic classification.</title>
        <authorList>
            <person name="Goeker M."/>
        </authorList>
    </citation>
    <scope>NUCLEOTIDE SEQUENCE [LARGE SCALE GENOMIC DNA]</scope>
    <source>
        <strain evidence="7 8">DSM 45361</strain>
    </source>
</reference>
<evidence type="ECO:0000256" key="1">
    <source>
        <dbReference type="ARBA" id="ARBA00022603"/>
    </source>
</evidence>
<dbReference type="Pfam" id="PF08100">
    <property type="entry name" value="Dimerisation"/>
    <property type="match status" value="1"/>
</dbReference>
<dbReference type="SUPFAM" id="SSF53335">
    <property type="entry name" value="S-adenosyl-L-methionine-dependent methyltransferases"/>
    <property type="match status" value="1"/>
</dbReference>
<dbReference type="SUPFAM" id="SSF46785">
    <property type="entry name" value="Winged helix' DNA-binding domain"/>
    <property type="match status" value="1"/>
</dbReference>
<evidence type="ECO:0000313" key="8">
    <source>
        <dbReference type="Proteomes" id="UP000295444"/>
    </source>
</evidence>
<evidence type="ECO:0000256" key="4">
    <source>
        <dbReference type="PIRSR" id="PIRSR005739-1"/>
    </source>
</evidence>
<proteinExistence type="predicted"/>
<keyword evidence="3" id="KW-0949">S-adenosyl-L-methionine</keyword>